<evidence type="ECO:0000256" key="1">
    <source>
        <dbReference type="SAM" id="SignalP"/>
    </source>
</evidence>
<dbReference type="Pfam" id="PF04773">
    <property type="entry name" value="FecR"/>
    <property type="match status" value="1"/>
</dbReference>
<dbReference type="RefSeq" id="WP_088602192.1">
    <property type="nucleotide sequence ID" value="NZ_NJIH01000003.1"/>
</dbReference>
<dbReference type="PANTHER" id="PTHR38731:SF3">
    <property type="entry name" value="BLL6125 PROTEIN"/>
    <property type="match status" value="1"/>
</dbReference>
<protein>
    <submittedName>
        <fullName evidence="3">Peptidoglycan-binding protein</fullName>
    </submittedName>
</protein>
<organism evidence="3 4">
    <name type="scientific">Candidimonas nitroreducens</name>
    <dbReference type="NCBI Taxonomy" id="683354"/>
    <lineage>
        <taxon>Bacteria</taxon>
        <taxon>Pseudomonadati</taxon>
        <taxon>Pseudomonadota</taxon>
        <taxon>Betaproteobacteria</taxon>
        <taxon>Burkholderiales</taxon>
        <taxon>Alcaligenaceae</taxon>
        <taxon>Candidimonas</taxon>
    </lineage>
</organism>
<dbReference type="Pfam" id="PF01476">
    <property type="entry name" value="LysM"/>
    <property type="match status" value="1"/>
</dbReference>
<comment type="caution">
    <text evidence="3">The sequence shown here is derived from an EMBL/GenBank/DDBJ whole genome shotgun (WGS) entry which is preliminary data.</text>
</comment>
<dbReference type="SMART" id="SM00257">
    <property type="entry name" value="LysM"/>
    <property type="match status" value="1"/>
</dbReference>
<dbReference type="InterPro" id="IPR036779">
    <property type="entry name" value="LysM_dom_sf"/>
</dbReference>
<dbReference type="PANTHER" id="PTHR38731">
    <property type="entry name" value="LIPL45-RELATED LIPOPROTEIN-RELATED"/>
    <property type="match status" value="1"/>
</dbReference>
<dbReference type="InterPro" id="IPR018392">
    <property type="entry name" value="LysM"/>
</dbReference>
<dbReference type="PROSITE" id="PS51782">
    <property type="entry name" value="LYSM"/>
    <property type="match status" value="1"/>
</dbReference>
<feature type="domain" description="LysM" evidence="2">
    <location>
        <begin position="37"/>
        <end position="84"/>
    </location>
</feature>
<evidence type="ECO:0000313" key="4">
    <source>
        <dbReference type="Proteomes" id="UP000214603"/>
    </source>
</evidence>
<name>A0A225MVL3_9BURK</name>
<dbReference type="CDD" id="cd00118">
    <property type="entry name" value="LysM"/>
    <property type="match status" value="1"/>
</dbReference>
<proteinExistence type="predicted"/>
<dbReference type="Gene3D" id="2.60.120.1440">
    <property type="match status" value="1"/>
</dbReference>
<dbReference type="EMBL" id="NJIH01000003">
    <property type="protein sequence ID" value="OWT63611.1"/>
    <property type="molecule type" value="Genomic_DNA"/>
</dbReference>
<dbReference type="PIRSF" id="PIRSF029644">
    <property type="entry name" value="UCP029644"/>
    <property type="match status" value="1"/>
</dbReference>
<reference evidence="4" key="1">
    <citation type="submission" date="2017-06" db="EMBL/GenBank/DDBJ databases">
        <title>Herbaspirillum phytohormonus sp. nov., isolated from the root nodule of Robinia pseudoacacia in lead-zinc mine.</title>
        <authorList>
            <person name="Fan M."/>
            <person name="Lin Y."/>
        </authorList>
    </citation>
    <scope>NUCLEOTIDE SEQUENCE [LARGE SCALE GENOMIC DNA]</scope>
    <source>
        <strain evidence="4">SC-089</strain>
    </source>
</reference>
<feature type="chain" id="PRO_5012850075" evidence="1">
    <location>
        <begin position="28"/>
        <end position="367"/>
    </location>
</feature>
<evidence type="ECO:0000313" key="3">
    <source>
        <dbReference type="EMBL" id="OWT63611.1"/>
    </source>
</evidence>
<evidence type="ECO:0000259" key="2">
    <source>
        <dbReference type="PROSITE" id="PS51782"/>
    </source>
</evidence>
<accession>A0A225MVL3</accession>
<keyword evidence="1" id="KW-0732">Signal</keyword>
<dbReference type="Proteomes" id="UP000214603">
    <property type="component" value="Unassembled WGS sequence"/>
</dbReference>
<dbReference type="AlphaFoldDB" id="A0A225MVL3"/>
<dbReference type="Gene3D" id="3.10.350.10">
    <property type="entry name" value="LysM domain"/>
    <property type="match status" value="1"/>
</dbReference>
<dbReference type="SUPFAM" id="SSF54106">
    <property type="entry name" value="LysM domain"/>
    <property type="match status" value="1"/>
</dbReference>
<keyword evidence="4" id="KW-1185">Reference proteome</keyword>
<sequence>MLLRPTRISAIFLLAATLAAAPRIACAQASGARGDDFLYKVMSGDTLIQLAQRYTTGTATWPRLQSLNNVQDTTALPIGKELRIPFSMIPEVSADATVVHVTGQASANGSAIRQQSRVAEGQTIVTGPDGFVTLQLSDGSLLSVPSSSTLTLQRLRTFKNAGLTDSILHIKQGSVESAVAPKGSGVGRFEVHTPLSITGVRGTVLRVHASAQGAQSEVVKGMAHVRSQQQQNATLQQSQGTAINAQGKLLGVRPLLPAPALPEIDPKQLGAHTLAFPAVAGASKYLVRVSSDAAGADLVSSQEFTEPKINFSAPGPGTYYVVVRAIDSLGIGGLDAHASFQGASVLHSLDGTPIKTGFGGYVRLTDY</sequence>
<feature type="signal peptide" evidence="1">
    <location>
        <begin position="1"/>
        <end position="27"/>
    </location>
</feature>
<dbReference type="OrthoDB" id="9813091at2"/>
<dbReference type="InterPro" id="IPR016930">
    <property type="entry name" value="UCP029644"/>
</dbReference>
<gene>
    <name evidence="3" type="ORF">CEY11_04610</name>
</gene>
<dbReference type="InterPro" id="IPR006860">
    <property type="entry name" value="FecR"/>
</dbReference>